<accession>A0A0X3BKP4</accession>
<dbReference type="GO" id="GO:0022857">
    <property type="term" value="F:transmembrane transporter activity"/>
    <property type="evidence" value="ECO:0007669"/>
    <property type="project" value="InterPro"/>
</dbReference>
<evidence type="ECO:0000256" key="2">
    <source>
        <dbReference type="ARBA" id="ARBA00022448"/>
    </source>
</evidence>
<dbReference type="Proteomes" id="UP000069850">
    <property type="component" value="Chromosome 1"/>
</dbReference>
<keyword evidence="6 7" id="KW-0472">Membrane</keyword>
<dbReference type="RefSeq" id="WP_272947036.1">
    <property type="nucleotide sequence ID" value="NZ_LT158599.1"/>
</dbReference>
<keyword evidence="2" id="KW-0813">Transport</keyword>
<evidence type="ECO:0000256" key="7">
    <source>
        <dbReference type="SAM" id="Phobius"/>
    </source>
</evidence>
<evidence type="ECO:0000256" key="4">
    <source>
        <dbReference type="ARBA" id="ARBA00022692"/>
    </source>
</evidence>
<dbReference type="GO" id="GO:0005886">
    <property type="term" value="C:plasma membrane"/>
    <property type="evidence" value="ECO:0007669"/>
    <property type="project" value="UniProtKB-SubCell"/>
</dbReference>
<evidence type="ECO:0000256" key="1">
    <source>
        <dbReference type="ARBA" id="ARBA00004651"/>
    </source>
</evidence>
<evidence type="ECO:0000313" key="9">
    <source>
        <dbReference type="Proteomes" id="UP000069850"/>
    </source>
</evidence>
<dbReference type="NCBIfam" id="NF008512">
    <property type="entry name" value="PRK11431.1"/>
    <property type="match status" value="1"/>
</dbReference>
<dbReference type="InterPro" id="IPR045324">
    <property type="entry name" value="Small_multidrug_res"/>
</dbReference>
<name>A0A0X3BKP4_9EURY</name>
<dbReference type="PANTHER" id="PTHR30561:SF0">
    <property type="entry name" value="GUANIDINIUM EXPORTER"/>
    <property type="match status" value="1"/>
</dbReference>
<evidence type="ECO:0000313" key="8">
    <source>
        <dbReference type="EMBL" id="CVK32702.1"/>
    </source>
</evidence>
<dbReference type="PANTHER" id="PTHR30561">
    <property type="entry name" value="SMR FAMILY PROTON-DEPENDENT DRUG EFFLUX TRANSPORTER SUGE"/>
    <property type="match status" value="1"/>
</dbReference>
<evidence type="ECO:0000256" key="6">
    <source>
        <dbReference type="ARBA" id="ARBA00023136"/>
    </source>
</evidence>
<dbReference type="Gene3D" id="1.10.3730.20">
    <property type="match status" value="1"/>
</dbReference>
<evidence type="ECO:0000256" key="3">
    <source>
        <dbReference type="ARBA" id="ARBA00022475"/>
    </source>
</evidence>
<keyword evidence="5 7" id="KW-1133">Transmembrane helix</keyword>
<dbReference type="SUPFAM" id="SSF103481">
    <property type="entry name" value="Multidrug resistance efflux transporter EmrE"/>
    <property type="match status" value="1"/>
</dbReference>
<organism evidence="8 9">
    <name type="scientific">Methanoculleus bourgensis</name>
    <dbReference type="NCBI Taxonomy" id="83986"/>
    <lineage>
        <taxon>Archaea</taxon>
        <taxon>Methanobacteriati</taxon>
        <taxon>Methanobacteriota</taxon>
        <taxon>Stenosarchaea group</taxon>
        <taxon>Methanomicrobia</taxon>
        <taxon>Methanomicrobiales</taxon>
        <taxon>Methanomicrobiaceae</taxon>
        <taxon>Methanoculleus</taxon>
    </lineage>
</organism>
<dbReference type="GeneID" id="27137351"/>
<dbReference type="InterPro" id="IPR000390">
    <property type="entry name" value="Small_drug/metabolite_transptr"/>
</dbReference>
<feature type="transmembrane region" description="Helical" evidence="7">
    <location>
        <begin position="32"/>
        <end position="50"/>
    </location>
</feature>
<keyword evidence="3" id="KW-1003">Cell membrane</keyword>
<feature type="transmembrane region" description="Helical" evidence="7">
    <location>
        <begin position="62"/>
        <end position="81"/>
    </location>
</feature>
<evidence type="ECO:0000256" key="5">
    <source>
        <dbReference type="ARBA" id="ARBA00022989"/>
    </source>
</evidence>
<dbReference type="Pfam" id="PF00893">
    <property type="entry name" value="Multi_Drug_Res"/>
    <property type="match status" value="1"/>
</dbReference>
<reference evidence="8 9" key="1">
    <citation type="submission" date="2016-01" db="EMBL/GenBank/DDBJ databases">
        <authorList>
            <person name="Manzoor S."/>
        </authorList>
    </citation>
    <scope>NUCLEOTIDE SEQUENCE [LARGE SCALE GENOMIC DNA]</scope>
    <source>
        <strain evidence="8">Methanoculleus sp MAB1</strain>
    </source>
</reference>
<comment type="subcellular location">
    <subcellularLocation>
        <location evidence="1">Cell membrane</location>
        <topology evidence="1">Multi-pass membrane protein</topology>
    </subcellularLocation>
</comment>
<feature type="transmembrane region" description="Helical" evidence="7">
    <location>
        <begin position="87"/>
        <end position="106"/>
    </location>
</feature>
<dbReference type="FunFam" id="1.10.3730.20:FF:000001">
    <property type="entry name" value="Quaternary ammonium compound resistance transporter SugE"/>
    <property type="match status" value="1"/>
</dbReference>
<dbReference type="InterPro" id="IPR037185">
    <property type="entry name" value="EmrE-like"/>
</dbReference>
<dbReference type="KEGG" id="mema:MMAB1_1489"/>
<dbReference type="AlphaFoldDB" id="A0A0X3BKP4"/>
<proteinExistence type="predicted"/>
<sequence>MREIAWITLFFAGLLETGWALGLKYTDGFTKVGPSVATLAVMAGSIYLLSRSLTVLPLGTAYAVWTGIGAVGTVIAGIVLFGESRSVARLLCILLIISGIVGLKLCSDPSGMSS</sequence>
<keyword evidence="4 7" id="KW-0812">Transmembrane</keyword>
<dbReference type="EMBL" id="LT158599">
    <property type="protein sequence ID" value="CVK32702.1"/>
    <property type="molecule type" value="Genomic_DNA"/>
</dbReference>
<gene>
    <name evidence="8" type="primary">sugE</name>
    <name evidence="8" type="ORF">MMAB1_1489</name>
</gene>
<protein>
    <submittedName>
        <fullName evidence="8">Multidrug efflux system protein</fullName>
    </submittedName>
</protein>